<accession>A0ABP0FKS6</accession>
<feature type="coiled-coil region" evidence="1">
    <location>
        <begin position="43"/>
        <end position="70"/>
    </location>
</feature>
<dbReference type="InterPro" id="IPR016186">
    <property type="entry name" value="C-type_lectin-like/link_sf"/>
</dbReference>
<name>A0ABP0FKS6_CLALP</name>
<dbReference type="SMART" id="SM00034">
    <property type="entry name" value="CLECT"/>
    <property type="match status" value="1"/>
</dbReference>
<evidence type="ECO:0000313" key="4">
    <source>
        <dbReference type="EMBL" id="CAK8680249.1"/>
    </source>
</evidence>
<dbReference type="Gene3D" id="3.10.100.10">
    <property type="entry name" value="Mannose-Binding Protein A, subunit A"/>
    <property type="match status" value="1"/>
</dbReference>
<keyword evidence="1" id="KW-0175">Coiled coil</keyword>
<dbReference type="CDD" id="cd00037">
    <property type="entry name" value="CLECT"/>
    <property type="match status" value="1"/>
</dbReference>
<dbReference type="SUPFAM" id="SSF56436">
    <property type="entry name" value="C-type lectin-like"/>
    <property type="match status" value="1"/>
</dbReference>
<evidence type="ECO:0000256" key="1">
    <source>
        <dbReference type="SAM" id="Coils"/>
    </source>
</evidence>
<dbReference type="Proteomes" id="UP001642483">
    <property type="component" value="Unassembled WGS sequence"/>
</dbReference>
<feature type="signal peptide" evidence="2">
    <location>
        <begin position="1"/>
        <end position="19"/>
    </location>
</feature>
<dbReference type="PROSITE" id="PS50041">
    <property type="entry name" value="C_TYPE_LECTIN_2"/>
    <property type="match status" value="1"/>
</dbReference>
<feature type="chain" id="PRO_5046219437" description="C-type lectin domain-containing protein" evidence="2">
    <location>
        <begin position="20"/>
        <end position="198"/>
    </location>
</feature>
<keyword evidence="5" id="KW-1185">Reference proteome</keyword>
<protein>
    <recommendedName>
        <fullName evidence="3">C-type lectin domain-containing protein</fullName>
    </recommendedName>
</protein>
<dbReference type="InterPro" id="IPR016187">
    <property type="entry name" value="CTDL_fold"/>
</dbReference>
<proteinExistence type="predicted"/>
<sequence>MNNYKVFIFICVAFSQCFCQEASNREGTPVVSCNCECSDQETTQVILQQLEDLQADLSSLEEDLKWYTASNGYQYRVTSTLLNWQDSRNICLDIGADLAVVGPKDYEKRLEISEALLKPRDIQKTWIGLSDIAEEGNWVWVDGSAATIENAHWYTDEPDNLNDQDCGAIWKESYGYLSDDSHCTNKQPALCEKLLDQP</sequence>
<dbReference type="InterPro" id="IPR001304">
    <property type="entry name" value="C-type_lectin-like"/>
</dbReference>
<dbReference type="PANTHER" id="PTHR22803">
    <property type="entry name" value="MANNOSE, PHOSPHOLIPASE, LECTIN RECEPTOR RELATED"/>
    <property type="match status" value="1"/>
</dbReference>
<evidence type="ECO:0000259" key="3">
    <source>
        <dbReference type="PROSITE" id="PS50041"/>
    </source>
</evidence>
<comment type="caution">
    <text evidence="4">The sequence shown here is derived from an EMBL/GenBank/DDBJ whole genome shotgun (WGS) entry which is preliminary data.</text>
</comment>
<organism evidence="4 5">
    <name type="scientific">Clavelina lepadiformis</name>
    <name type="common">Light-bulb sea squirt</name>
    <name type="synonym">Ascidia lepadiformis</name>
    <dbReference type="NCBI Taxonomy" id="159417"/>
    <lineage>
        <taxon>Eukaryota</taxon>
        <taxon>Metazoa</taxon>
        <taxon>Chordata</taxon>
        <taxon>Tunicata</taxon>
        <taxon>Ascidiacea</taxon>
        <taxon>Aplousobranchia</taxon>
        <taxon>Clavelinidae</taxon>
        <taxon>Clavelina</taxon>
    </lineage>
</organism>
<gene>
    <name evidence="4" type="ORF">CVLEPA_LOCUS10522</name>
</gene>
<evidence type="ECO:0000313" key="5">
    <source>
        <dbReference type="Proteomes" id="UP001642483"/>
    </source>
</evidence>
<dbReference type="EMBL" id="CAWYQH010000068">
    <property type="protein sequence ID" value="CAK8680249.1"/>
    <property type="molecule type" value="Genomic_DNA"/>
</dbReference>
<evidence type="ECO:0000256" key="2">
    <source>
        <dbReference type="SAM" id="SignalP"/>
    </source>
</evidence>
<feature type="domain" description="C-type lectin" evidence="3">
    <location>
        <begin position="70"/>
        <end position="192"/>
    </location>
</feature>
<dbReference type="Pfam" id="PF00059">
    <property type="entry name" value="Lectin_C"/>
    <property type="match status" value="1"/>
</dbReference>
<reference evidence="4 5" key="1">
    <citation type="submission" date="2024-02" db="EMBL/GenBank/DDBJ databases">
        <authorList>
            <person name="Daric V."/>
            <person name="Darras S."/>
        </authorList>
    </citation>
    <scope>NUCLEOTIDE SEQUENCE [LARGE SCALE GENOMIC DNA]</scope>
</reference>
<dbReference type="InterPro" id="IPR050111">
    <property type="entry name" value="C-type_lectin/snaclec_domain"/>
</dbReference>
<keyword evidence="2" id="KW-0732">Signal</keyword>